<protein>
    <recommendedName>
        <fullName evidence="4">Transposase</fullName>
    </recommendedName>
</protein>
<gene>
    <name evidence="2" type="ORF">GR303_16460</name>
</gene>
<sequence>MKNRKRKPISQWQRRAGKLERKLKAVEAQIALLEKDTKLDLAKQDHFVLWRRPSLFAPLPTGLQH</sequence>
<evidence type="ECO:0000256" key="1">
    <source>
        <dbReference type="SAM" id="Coils"/>
    </source>
</evidence>
<keyword evidence="1" id="KW-0175">Coiled coil</keyword>
<accession>A0ABW9YZY6</accession>
<feature type="coiled-coil region" evidence="1">
    <location>
        <begin position="9"/>
        <end position="36"/>
    </location>
</feature>
<keyword evidence="3" id="KW-1185">Reference proteome</keyword>
<dbReference type="Proteomes" id="UP000818323">
    <property type="component" value="Unassembled WGS sequence"/>
</dbReference>
<proteinExistence type="predicted"/>
<evidence type="ECO:0000313" key="2">
    <source>
        <dbReference type="EMBL" id="NBJ25951.1"/>
    </source>
</evidence>
<reference evidence="2 3" key="1">
    <citation type="submission" date="2020-01" db="EMBL/GenBank/DDBJ databases">
        <title>Microvirga sp. nov., an arsenate reduction bacterium isolated from Tibet hotspring sediments.</title>
        <authorList>
            <person name="Yuan C.-G."/>
        </authorList>
    </citation>
    <scope>NUCLEOTIDE SEQUENCE [LARGE SCALE GENOMIC DNA]</scope>
    <source>
        <strain evidence="2 3">SYSU G3D203</strain>
    </source>
</reference>
<name>A0ABW9YZY6_9HYPH</name>
<evidence type="ECO:0008006" key="4">
    <source>
        <dbReference type="Google" id="ProtNLM"/>
    </source>
</evidence>
<dbReference type="RefSeq" id="WP_161723783.1">
    <property type="nucleotide sequence ID" value="NZ_JAAAXI010000010.1"/>
</dbReference>
<evidence type="ECO:0000313" key="3">
    <source>
        <dbReference type="Proteomes" id="UP000818323"/>
    </source>
</evidence>
<dbReference type="EMBL" id="JAAAXJ010000009">
    <property type="protein sequence ID" value="NBJ25951.1"/>
    <property type="molecule type" value="Genomic_DNA"/>
</dbReference>
<comment type="caution">
    <text evidence="2">The sequence shown here is derived from an EMBL/GenBank/DDBJ whole genome shotgun (WGS) entry which is preliminary data.</text>
</comment>
<organism evidence="2 3">
    <name type="scientific">Microvirga arsenatis</name>
    <dbReference type="NCBI Taxonomy" id="2692265"/>
    <lineage>
        <taxon>Bacteria</taxon>
        <taxon>Pseudomonadati</taxon>
        <taxon>Pseudomonadota</taxon>
        <taxon>Alphaproteobacteria</taxon>
        <taxon>Hyphomicrobiales</taxon>
        <taxon>Methylobacteriaceae</taxon>
        <taxon>Microvirga</taxon>
    </lineage>
</organism>